<feature type="signal peptide" evidence="1">
    <location>
        <begin position="1"/>
        <end position="20"/>
    </location>
</feature>
<protein>
    <recommendedName>
        <fullName evidence="4">DUF4148 domain-containing protein</fullName>
    </recommendedName>
</protein>
<proteinExistence type="predicted"/>
<dbReference type="EMBL" id="FMZC01000004">
    <property type="protein sequence ID" value="SDD10938.1"/>
    <property type="molecule type" value="Genomic_DNA"/>
</dbReference>
<dbReference type="InterPro" id="IPR025421">
    <property type="entry name" value="DUF4148"/>
</dbReference>
<evidence type="ECO:0000313" key="2">
    <source>
        <dbReference type="EMBL" id="SDD10938.1"/>
    </source>
</evidence>
<dbReference type="OrthoDB" id="7062301at2"/>
<evidence type="ECO:0000256" key="1">
    <source>
        <dbReference type="SAM" id="SignalP"/>
    </source>
</evidence>
<evidence type="ECO:0008006" key="4">
    <source>
        <dbReference type="Google" id="ProtNLM"/>
    </source>
</evidence>
<organism evidence="2 3">
    <name type="scientific">Paracidovorax valerianellae</name>
    <dbReference type="NCBI Taxonomy" id="187868"/>
    <lineage>
        <taxon>Bacteria</taxon>
        <taxon>Pseudomonadati</taxon>
        <taxon>Pseudomonadota</taxon>
        <taxon>Betaproteobacteria</taxon>
        <taxon>Burkholderiales</taxon>
        <taxon>Comamonadaceae</taxon>
        <taxon>Paracidovorax</taxon>
    </lineage>
</organism>
<evidence type="ECO:0000313" key="3">
    <source>
        <dbReference type="Proteomes" id="UP000198781"/>
    </source>
</evidence>
<dbReference type="AlphaFoldDB" id="A0A1G6S257"/>
<sequence length="112" mass="12014">MNRKHLIAIAAIAFAGAASAAPVSQEDQFGAQPVEQGQPLTRAEVVADLNLWNRAGLNQFEAADRTPDADPAYQMRLAEYQRLRSGPEYMAEVQRVGGGHNVAGMASSTTMN</sequence>
<feature type="chain" id="PRO_5011483456" description="DUF4148 domain-containing protein" evidence="1">
    <location>
        <begin position="21"/>
        <end position="112"/>
    </location>
</feature>
<dbReference type="RefSeq" id="WP_092742669.1">
    <property type="nucleotide sequence ID" value="NZ_FMZC01000004.1"/>
</dbReference>
<keyword evidence="1" id="KW-0732">Signal</keyword>
<accession>A0A1G6S257</accession>
<keyword evidence="3" id="KW-1185">Reference proteome</keyword>
<dbReference type="Pfam" id="PF13663">
    <property type="entry name" value="DUF4148"/>
    <property type="match status" value="1"/>
</dbReference>
<gene>
    <name evidence="2" type="ORF">SAMN05192589_104317</name>
</gene>
<name>A0A1G6S257_9BURK</name>
<reference evidence="2 3" key="1">
    <citation type="submission" date="2016-10" db="EMBL/GenBank/DDBJ databases">
        <authorList>
            <person name="de Groot N.N."/>
        </authorList>
    </citation>
    <scope>NUCLEOTIDE SEQUENCE [LARGE SCALE GENOMIC DNA]</scope>
    <source>
        <strain evidence="2 3">DSM 16619</strain>
    </source>
</reference>
<dbReference type="Proteomes" id="UP000198781">
    <property type="component" value="Unassembled WGS sequence"/>
</dbReference>